<evidence type="ECO:0000313" key="11">
    <source>
        <dbReference type="Proteomes" id="UP001299546"/>
    </source>
</evidence>
<dbReference type="InterPro" id="IPR050079">
    <property type="entry name" value="DEAD_box_RNA_helicase"/>
</dbReference>
<name>A0ABS8DKC2_9FIRM</name>
<evidence type="ECO:0000256" key="3">
    <source>
        <dbReference type="ARBA" id="ARBA00022806"/>
    </source>
</evidence>
<dbReference type="EMBL" id="JAJCIS010000016">
    <property type="protein sequence ID" value="MCB7388891.1"/>
    <property type="molecule type" value="Genomic_DNA"/>
</dbReference>
<keyword evidence="2" id="KW-0378">Hydrolase</keyword>
<dbReference type="InterPro" id="IPR011545">
    <property type="entry name" value="DEAD/DEAH_box_helicase_dom"/>
</dbReference>
<protein>
    <submittedName>
        <fullName evidence="10">DEAD/DEAH box helicase</fullName>
    </submittedName>
</protein>
<dbReference type="CDD" id="cd18787">
    <property type="entry name" value="SF2_C_DEAD"/>
    <property type="match status" value="1"/>
</dbReference>
<comment type="caution">
    <text evidence="10">The sequence shown here is derived from an EMBL/GenBank/DDBJ whole genome shotgun (WGS) entry which is preliminary data.</text>
</comment>
<dbReference type="InterPro" id="IPR005580">
    <property type="entry name" value="DbpA/CsdA_RNA-bd_dom"/>
</dbReference>
<keyword evidence="4" id="KW-0067">ATP-binding</keyword>
<dbReference type="Pfam" id="PF03880">
    <property type="entry name" value="DbpA"/>
    <property type="match status" value="1"/>
</dbReference>
<dbReference type="InterPro" id="IPR014014">
    <property type="entry name" value="RNA_helicase_DEAD_Q_motif"/>
</dbReference>
<dbReference type="Pfam" id="PF00270">
    <property type="entry name" value="DEAD"/>
    <property type="match status" value="1"/>
</dbReference>
<dbReference type="Pfam" id="PF00271">
    <property type="entry name" value="Helicase_C"/>
    <property type="match status" value="1"/>
</dbReference>
<proteinExistence type="inferred from homology"/>
<dbReference type="PANTHER" id="PTHR47959">
    <property type="entry name" value="ATP-DEPENDENT RNA HELICASE RHLE-RELATED"/>
    <property type="match status" value="1"/>
</dbReference>
<dbReference type="InterPro" id="IPR014001">
    <property type="entry name" value="Helicase_ATP-bd"/>
</dbReference>
<feature type="short sequence motif" description="Q motif" evidence="6">
    <location>
        <begin position="7"/>
        <end position="35"/>
    </location>
</feature>
<comment type="similarity">
    <text evidence="5">Belongs to the DEAD box helicase family.</text>
</comment>
<dbReference type="PANTHER" id="PTHR47959:SF1">
    <property type="entry name" value="ATP-DEPENDENT RNA HELICASE DBPA"/>
    <property type="match status" value="1"/>
</dbReference>
<evidence type="ECO:0000259" key="9">
    <source>
        <dbReference type="PROSITE" id="PS51195"/>
    </source>
</evidence>
<evidence type="ECO:0000256" key="4">
    <source>
        <dbReference type="ARBA" id="ARBA00022840"/>
    </source>
</evidence>
<dbReference type="SMART" id="SM00490">
    <property type="entry name" value="HELICc"/>
    <property type="match status" value="1"/>
</dbReference>
<sequence>MAIQIQTQFQNYKLSEDILEALRLLGYDRPTRIQQDVIPAMLAGKNIVAKAPTGSGKTAAFAIPICENIVWEENAPQALVLEPTRELAEQVKDEMFRIGRKKRLKVPALFGGFPIDKQIQTLRQKSHIVVGTPGRVADHLRRESLRLDKVVYAVIDEADLMLDMGFADEVNEILALLGEGCKISLFSATLKPEIQELADTYIRDAALIMQEQDESKENAITQRLYEADRDSKYETFCQVLKLENPGSCIIFCGTKEMVNVLFQKLRRDRIFCGMLHGDMEQRERLKTVDAFRRGGFRFLIATDVAARGIDFEGITHVINYDFPTGRETYVHRIGRTGRNGRSGTAVSLVCEEDRRMLRMVESYTEQELPVTVCPDVSPEEEQLFWKTQRKRAAGKPQKGDALNEGILRLSIGGGRKSKLRPGDIVGTICSIEGVAEEDIGIIDIRDSMSYVEIRNNKGTLVLECLQTKPIKGKVRKVRKGRL</sequence>
<keyword evidence="1" id="KW-0547">Nucleotide-binding</keyword>
<dbReference type="CDD" id="cd00268">
    <property type="entry name" value="DEADc"/>
    <property type="match status" value="1"/>
</dbReference>
<evidence type="ECO:0000259" key="7">
    <source>
        <dbReference type="PROSITE" id="PS51192"/>
    </source>
</evidence>
<dbReference type="PROSITE" id="PS51194">
    <property type="entry name" value="HELICASE_CTER"/>
    <property type="match status" value="1"/>
</dbReference>
<feature type="domain" description="DEAD-box RNA helicase Q" evidence="9">
    <location>
        <begin position="7"/>
        <end position="35"/>
    </location>
</feature>
<dbReference type="PROSITE" id="PS51195">
    <property type="entry name" value="Q_MOTIF"/>
    <property type="match status" value="1"/>
</dbReference>
<dbReference type="Gene3D" id="3.40.50.300">
    <property type="entry name" value="P-loop containing nucleotide triphosphate hydrolases"/>
    <property type="match status" value="2"/>
</dbReference>
<dbReference type="GO" id="GO:0004386">
    <property type="term" value="F:helicase activity"/>
    <property type="evidence" value="ECO:0007669"/>
    <property type="project" value="UniProtKB-KW"/>
</dbReference>
<dbReference type="SMART" id="SM00487">
    <property type="entry name" value="DEXDc"/>
    <property type="match status" value="1"/>
</dbReference>
<feature type="domain" description="Helicase C-terminal" evidence="8">
    <location>
        <begin position="219"/>
        <end position="384"/>
    </location>
</feature>
<dbReference type="InterPro" id="IPR001650">
    <property type="entry name" value="Helicase_C-like"/>
</dbReference>
<evidence type="ECO:0000256" key="6">
    <source>
        <dbReference type="PROSITE-ProRule" id="PRU00552"/>
    </source>
</evidence>
<dbReference type="SUPFAM" id="SSF52540">
    <property type="entry name" value="P-loop containing nucleoside triphosphate hydrolases"/>
    <property type="match status" value="1"/>
</dbReference>
<evidence type="ECO:0000313" key="10">
    <source>
        <dbReference type="EMBL" id="MCB7388891.1"/>
    </source>
</evidence>
<feature type="domain" description="Helicase ATP-binding" evidence="7">
    <location>
        <begin position="38"/>
        <end position="208"/>
    </location>
</feature>
<dbReference type="InterPro" id="IPR027417">
    <property type="entry name" value="P-loop_NTPase"/>
</dbReference>
<dbReference type="InterPro" id="IPR012677">
    <property type="entry name" value="Nucleotide-bd_a/b_plait_sf"/>
</dbReference>
<keyword evidence="11" id="KW-1185">Reference proteome</keyword>
<evidence type="ECO:0000259" key="8">
    <source>
        <dbReference type="PROSITE" id="PS51194"/>
    </source>
</evidence>
<dbReference type="Gene3D" id="3.30.70.330">
    <property type="match status" value="1"/>
</dbReference>
<dbReference type="InterPro" id="IPR044742">
    <property type="entry name" value="DEAD/DEAH_RhlB"/>
</dbReference>
<keyword evidence="3 10" id="KW-0347">Helicase</keyword>
<dbReference type="RefSeq" id="WP_066733390.1">
    <property type="nucleotide sequence ID" value="NZ_JAJCIQ010000016.1"/>
</dbReference>
<gene>
    <name evidence="10" type="ORF">LIZ65_16505</name>
</gene>
<reference evidence="10 11" key="1">
    <citation type="submission" date="2021-10" db="EMBL/GenBank/DDBJ databases">
        <title>Collection of gut derived symbiotic bacterial strains cultured from healthy donors.</title>
        <authorList>
            <person name="Lin H."/>
            <person name="Littmann E."/>
            <person name="Kohout C."/>
            <person name="Pamer E.G."/>
        </authorList>
    </citation>
    <scope>NUCLEOTIDE SEQUENCE [LARGE SCALE GENOMIC DNA]</scope>
    <source>
        <strain evidence="10 11">DFI.1.165</strain>
    </source>
</reference>
<organism evidence="10 11">
    <name type="scientific">Bariatricus massiliensis</name>
    <dbReference type="NCBI Taxonomy" id="1745713"/>
    <lineage>
        <taxon>Bacteria</taxon>
        <taxon>Bacillati</taxon>
        <taxon>Bacillota</taxon>
        <taxon>Clostridia</taxon>
        <taxon>Lachnospirales</taxon>
        <taxon>Lachnospiraceae</taxon>
        <taxon>Bariatricus</taxon>
    </lineage>
</organism>
<evidence type="ECO:0000256" key="2">
    <source>
        <dbReference type="ARBA" id="ARBA00022801"/>
    </source>
</evidence>
<accession>A0ABS8DKC2</accession>
<evidence type="ECO:0000256" key="1">
    <source>
        <dbReference type="ARBA" id="ARBA00022741"/>
    </source>
</evidence>
<evidence type="ECO:0000256" key="5">
    <source>
        <dbReference type="ARBA" id="ARBA00038437"/>
    </source>
</evidence>
<dbReference type="Proteomes" id="UP001299546">
    <property type="component" value="Unassembled WGS sequence"/>
</dbReference>
<dbReference type="PROSITE" id="PS51192">
    <property type="entry name" value="HELICASE_ATP_BIND_1"/>
    <property type="match status" value="1"/>
</dbReference>